<name>A0A975M8L5_9MICC</name>
<dbReference type="Proteomes" id="UP000676885">
    <property type="component" value="Chromosome"/>
</dbReference>
<dbReference type="RefSeq" id="WP_210228388.1">
    <property type="nucleotide sequence ID" value="NZ_CP076022.1"/>
</dbReference>
<accession>A0A975M8L5</accession>
<evidence type="ECO:0008006" key="3">
    <source>
        <dbReference type="Google" id="ProtNLM"/>
    </source>
</evidence>
<gene>
    <name evidence="1" type="ORF">KKR91_07725</name>
</gene>
<keyword evidence="2" id="KW-1185">Reference proteome</keyword>
<organism evidence="1 2">
    <name type="scientific">Arthrobacter jiangjiafuii</name>
    <dbReference type="NCBI Taxonomy" id="2817475"/>
    <lineage>
        <taxon>Bacteria</taxon>
        <taxon>Bacillati</taxon>
        <taxon>Actinomycetota</taxon>
        <taxon>Actinomycetes</taxon>
        <taxon>Micrococcales</taxon>
        <taxon>Micrococcaceae</taxon>
        <taxon>Arthrobacter</taxon>
    </lineage>
</organism>
<evidence type="ECO:0000313" key="1">
    <source>
        <dbReference type="EMBL" id="QWC11426.1"/>
    </source>
</evidence>
<dbReference type="EMBL" id="CP076022">
    <property type="protein sequence ID" value="QWC11426.1"/>
    <property type="molecule type" value="Genomic_DNA"/>
</dbReference>
<reference evidence="1 2" key="1">
    <citation type="submission" date="2021-05" db="EMBL/GenBank/DDBJ databases">
        <title>Novel species in genus Arthrobacter.</title>
        <authorList>
            <person name="Zhang G."/>
        </authorList>
    </citation>
    <scope>NUCLEOTIDE SEQUENCE [LARGE SCALE GENOMIC DNA]</scope>
    <source>
        <strain evidence="2">zg-ZUI227</strain>
    </source>
</reference>
<dbReference type="KEGG" id="ajg:KKR91_07725"/>
<sequence length="299" mass="32765">MTESVDNRWLPLGVDTEEQVAEYDALHDGLPAWMTTPFWLWVQESVTVYGSYRDGSGRFQVLDEQLVEEMCQTLGIVTPNLRRPSMSSDAGATQLFLAMQVLRKHSAPLQIADYLLAFNGHADASQLDALLQRSRSLYEVGTRGERSGLVRRVPLGVKDNADALFIRAGQAGVRLAKAWEALYGVSPDASKAYALAIKSVEDAAIPLVSPSNSRATLGTLIGQMRDQRTWSLPMARENDETKSGDVILGMMRLLWNGQHDRHGGQPSAPGDVSFDEAQVAVSLAVNLVQLFNAGLVQRI</sequence>
<dbReference type="AlphaFoldDB" id="A0A975M8L5"/>
<protein>
    <recommendedName>
        <fullName evidence="3">TIGR02391 family protein</fullName>
    </recommendedName>
</protein>
<proteinExistence type="predicted"/>
<evidence type="ECO:0000313" key="2">
    <source>
        <dbReference type="Proteomes" id="UP000676885"/>
    </source>
</evidence>